<reference evidence="3" key="1">
    <citation type="journal article" date="2016" name="Nature">
        <title>Redefining the invertebrate RNA virosphere.</title>
        <authorList>
            <person name="Shi M."/>
            <person name="Lin X.D."/>
            <person name="Tian J.H."/>
            <person name="Chen L.J."/>
            <person name="Chen X."/>
            <person name="Li C.X."/>
            <person name="Qin X.C."/>
            <person name="Li J."/>
            <person name="Cao J.P."/>
            <person name="Eden J.S."/>
            <person name="Buchmann J."/>
            <person name="Wang W."/>
            <person name="Xu J."/>
            <person name="Holmes E.C."/>
            <person name="Zhang Y.Z."/>
        </authorList>
    </citation>
    <scope>NUCLEOTIDE SEQUENCE</scope>
    <source>
        <strain evidence="3">HWRTX21601</strain>
    </source>
</reference>
<name>A0A1L3KI96_9VIRU</name>
<proteinExistence type="inferred from homology"/>
<dbReference type="Pfam" id="PF03863">
    <property type="entry name" value="Phage_mat-A"/>
    <property type="match status" value="1"/>
</dbReference>
<sequence>MQVYNHESLYMKPLVSNLNVYLPSAIYGKKKFCSLFNIKERTSGPVIDEVLRVKASTSYTKSGKRVWKQDKGYYYPRVATPQAFQYKLGEKVFQESSYTTTSIDGIISFGPENPLYDGTYPLAKQYYRGDKPPYVIQNGVTHYDCPLDLSRREPRLSDFSDRIIEFDSYTYASTVRANSRRVEYPIAINPEYDSVIDYTHGYYYHSDMNLEFSRIEKYIRDNLSDEFDIVMVSVVYNMYTGKLNSPSTGWNYTGFDLMFSICWFDFNTKEYKHIRLNGEQKPSELSNSNWMLEGNDRTSLAKSDAYSLYTTKFGRNRFEDILFDGTYWLDRKHKRFSKRVQSGQVYGKNSESVERLRRCLLISKGMGDHGWISAYTHYPKDFHYMVSNRWGQHAQKAIDDRDFLNIDLLTFLAELSQQHPKHYKKLIHDLFKLPSRIYENGKQVQLTLDGITDLYLAIKYGVVPTASEVFSVINSVSAQLGLTGESKYPSYRHGSLEFDDQNDYSFNCKIITEIYAYEEFQDNWFDLLSQLGLSNPLGTMWETTKYSFVVDWFLNIGELINVQNQWIRTLTVPCIGSVSSYSIRTRNIHTALLEITPGQFYTGSLHTNHYQRVAQPRIPLPIVRPTFNPYGFRSHWLESLALIFQRKRR</sequence>
<keyword evidence="1" id="KW-0945">Host-virus interaction</keyword>
<dbReference type="GO" id="GO:0039666">
    <property type="term" value="P:virion attachment to host cell pilus"/>
    <property type="evidence" value="ECO:0007669"/>
    <property type="project" value="UniProtKB-KW"/>
</dbReference>
<keyword evidence="1" id="KW-1175">Viral attachment to host cell pilus</keyword>
<evidence type="ECO:0000256" key="2">
    <source>
        <dbReference type="ARBA" id="ARBA00035110"/>
    </source>
</evidence>
<dbReference type="EMBL" id="KX883535">
    <property type="protein sequence ID" value="APG77140.1"/>
    <property type="molecule type" value="Genomic_RNA"/>
</dbReference>
<keyword evidence="1" id="KW-1161">Viral attachment to host cell</keyword>
<evidence type="ECO:0000313" key="3">
    <source>
        <dbReference type="EMBL" id="APG77140.1"/>
    </source>
</evidence>
<dbReference type="InterPro" id="IPR005563">
    <property type="entry name" value="A_protein"/>
</dbReference>
<keyword evidence="1" id="KW-1160">Virus entry into host cell</keyword>
<keyword evidence="1" id="KW-0946">Virion</keyword>
<protein>
    <submittedName>
        <fullName evidence="3">Uncharacterized protein</fullName>
    </submittedName>
</protein>
<organism evidence="3">
    <name type="scientific">Beihai levi-like virus 12</name>
    <dbReference type="NCBI Taxonomy" id="1922397"/>
    <lineage>
        <taxon>Viruses</taxon>
        <taxon>Riboviria</taxon>
    </lineage>
</organism>
<comment type="similarity">
    <text evidence="2">Belongs to the Leviviricetes maturation protein family.</text>
</comment>
<evidence type="ECO:0000256" key="1">
    <source>
        <dbReference type="ARBA" id="ARBA00023104"/>
    </source>
</evidence>
<accession>A0A1L3KI96</accession>